<dbReference type="GO" id="GO:1901858">
    <property type="term" value="P:regulation of mitochondrial DNA metabolic process"/>
    <property type="evidence" value="ECO:0007669"/>
    <property type="project" value="TreeGrafter"/>
</dbReference>
<evidence type="ECO:0000256" key="5">
    <source>
        <dbReference type="ARBA" id="ARBA00023136"/>
    </source>
</evidence>
<sequence>MKKPFWTQVIISGTIAGMGDIIGQVVLEKRRTIKTYDFIRSARFAPVLYHWFHFLEQLSGQPKFRPLKRMLIDQIIMAPLLTFTFITTIHLLEGRKPGKAVEISRQQIGPILINNYKIWPLVQILNFYLIPLQYRVIMVQLIGVFWNAYISYTVQGSVPNSALNIE</sequence>
<feature type="transmembrane region" description="Helical" evidence="7">
    <location>
        <begin position="6"/>
        <end position="27"/>
    </location>
</feature>
<comment type="subcellular location">
    <subcellularLocation>
        <location evidence="1">Membrane</location>
        <topology evidence="1">Multi-pass membrane protein</topology>
    </subcellularLocation>
</comment>
<evidence type="ECO:0000256" key="6">
    <source>
        <dbReference type="ARBA" id="ARBA00049743"/>
    </source>
</evidence>
<dbReference type="OrthoDB" id="430207at2759"/>
<dbReference type="Pfam" id="PF04117">
    <property type="entry name" value="Mpv17_PMP22"/>
    <property type="match status" value="1"/>
</dbReference>
<dbReference type="AlphaFoldDB" id="A0A0N5DBM5"/>
<keyword evidence="9" id="KW-1185">Reference proteome</keyword>
<reference evidence="10" key="1">
    <citation type="submission" date="2017-02" db="UniProtKB">
        <authorList>
            <consortium name="WormBaseParasite"/>
        </authorList>
    </citation>
    <scope>IDENTIFICATION</scope>
</reference>
<gene>
    <name evidence="8" type="ORF">TCLT_LOCUS10576</name>
</gene>
<evidence type="ECO:0000313" key="10">
    <source>
        <dbReference type="WBParaSite" id="TCLT_0001058901-mRNA-1"/>
    </source>
</evidence>
<evidence type="ECO:0000256" key="3">
    <source>
        <dbReference type="ARBA" id="ARBA00022692"/>
    </source>
</evidence>
<dbReference type="WBParaSite" id="TCLT_0001058901-mRNA-1">
    <property type="protein sequence ID" value="TCLT_0001058901-mRNA-1"/>
    <property type="gene ID" value="TCLT_0001058901"/>
</dbReference>
<keyword evidence="3 7" id="KW-0812">Transmembrane</keyword>
<feature type="transmembrane region" description="Helical" evidence="7">
    <location>
        <begin position="71"/>
        <end position="92"/>
    </location>
</feature>
<dbReference type="GO" id="GO:0016020">
    <property type="term" value="C:membrane"/>
    <property type="evidence" value="ECO:0007669"/>
    <property type="project" value="UniProtKB-SubCell"/>
</dbReference>
<dbReference type="EMBL" id="UYYF01005187">
    <property type="protein sequence ID" value="VDN08279.1"/>
    <property type="molecule type" value="Genomic_DNA"/>
</dbReference>
<dbReference type="GO" id="GO:0005739">
    <property type="term" value="C:mitochondrion"/>
    <property type="evidence" value="ECO:0007669"/>
    <property type="project" value="TreeGrafter"/>
</dbReference>
<evidence type="ECO:0000256" key="4">
    <source>
        <dbReference type="ARBA" id="ARBA00022989"/>
    </source>
</evidence>
<keyword evidence="5 7" id="KW-0472">Membrane</keyword>
<feature type="transmembrane region" description="Helical" evidence="7">
    <location>
        <begin position="132"/>
        <end position="150"/>
    </location>
</feature>
<evidence type="ECO:0000256" key="1">
    <source>
        <dbReference type="ARBA" id="ARBA00004141"/>
    </source>
</evidence>
<comment type="similarity">
    <text evidence="2 7">Belongs to the peroxisomal membrane protein PXMP2/4 family.</text>
</comment>
<dbReference type="PANTHER" id="PTHR11266:SF17">
    <property type="entry name" value="PROTEIN MPV17"/>
    <property type="match status" value="1"/>
</dbReference>
<dbReference type="GO" id="GO:0015267">
    <property type="term" value="F:channel activity"/>
    <property type="evidence" value="ECO:0007669"/>
    <property type="project" value="TreeGrafter"/>
</dbReference>
<name>A0A0N5DBM5_THECL</name>
<evidence type="ECO:0000256" key="7">
    <source>
        <dbReference type="RuleBase" id="RU363053"/>
    </source>
</evidence>
<reference evidence="8 9" key="2">
    <citation type="submission" date="2018-11" db="EMBL/GenBank/DDBJ databases">
        <authorList>
            <consortium name="Pathogen Informatics"/>
        </authorList>
    </citation>
    <scope>NUCLEOTIDE SEQUENCE [LARGE SCALE GENOMIC DNA]</scope>
</reference>
<dbReference type="Proteomes" id="UP000276776">
    <property type="component" value="Unassembled WGS sequence"/>
</dbReference>
<dbReference type="OMA" id="TDTNKDA"/>
<keyword evidence="4 7" id="KW-1133">Transmembrane helix</keyword>
<evidence type="ECO:0000256" key="2">
    <source>
        <dbReference type="ARBA" id="ARBA00006824"/>
    </source>
</evidence>
<evidence type="ECO:0000313" key="9">
    <source>
        <dbReference type="Proteomes" id="UP000276776"/>
    </source>
</evidence>
<proteinExistence type="inferred from homology"/>
<dbReference type="InterPro" id="IPR007248">
    <property type="entry name" value="Mpv17_PMP22"/>
</dbReference>
<dbReference type="PANTHER" id="PTHR11266">
    <property type="entry name" value="PEROXISOMAL MEMBRANE PROTEIN 2, PXMP2 MPV17"/>
    <property type="match status" value="1"/>
</dbReference>
<dbReference type="STRING" id="103827.A0A0N5DBM5"/>
<evidence type="ECO:0000313" key="8">
    <source>
        <dbReference type="EMBL" id="VDN08279.1"/>
    </source>
</evidence>
<protein>
    <recommendedName>
        <fullName evidence="6">Mitochondrial inner membrane protein Mpv17</fullName>
    </recommendedName>
</protein>
<organism evidence="10">
    <name type="scientific">Thelazia callipaeda</name>
    <name type="common">Oriental eyeworm</name>
    <name type="synonym">Parasitic nematode</name>
    <dbReference type="NCBI Taxonomy" id="103827"/>
    <lineage>
        <taxon>Eukaryota</taxon>
        <taxon>Metazoa</taxon>
        <taxon>Ecdysozoa</taxon>
        <taxon>Nematoda</taxon>
        <taxon>Chromadorea</taxon>
        <taxon>Rhabditida</taxon>
        <taxon>Spirurina</taxon>
        <taxon>Spiruromorpha</taxon>
        <taxon>Thelazioidea</taxon>
        <taxon>Thelaziidae</taxon>
        <taxon>Thelazia</taxon>
    </lineage>
</organism>
<accession>A0A0N5DBM5</accession>